<organism evidence="1 2">
    <name type="scientific">Marvinbryantia formatexigens DSM 14469</name>
    <dbReference type="NCBI Taxonomy" id="478749"/>
    <lineage>
        <taxon>Bacteria</taxon>
        <taxon>Bacillati</taxon>
        <taxon>Bacillota</taxon>
        <taxon>Clostridia</taxon>
        <taxon>Lachnospirales</taxon>
        <taxon>Lachnospiraceae</taxon>
        <taxon>Marvinbryantia</taxon>
    </lineage>
</organism>
<protein>
    <submittedName>
        <fullName evidence="1">Uncharacterized protein</fullName>
    </submittedName>
</protein>
<reference evidence="1" key="1">
    <citation type="submission" date="2009-07" db="EMBL/GenBank/DDBJ databases">
        <authorList>
            <person name="Weinstock G."/>
            <person name="Sodergren E."/>
            <person name="Clifton S."/>
            <person name="Fulton L."/>
            <person name="Fulton B."/>
            <person name="Courtney L."/>
            <person name="Fronick C."/>
            <person name="Harrison M."/>
            <person name="Strong C."/>
            <person name="Farmer C."/>
            <person name="Delahaunty K."/>
            <person name="Markovic C."/>
            <person name="Hall O."/>
            <person name="Minx P."/>
            <person name="Tomlinson C."/>
            <person name="Mitreva M."/>
            <person name="Nelson J."/>
            <person name="Hou S."/>
            <person name="Wollam A."/>
            <person name="Pepin K.H."/>
            <person name="Johnson M."/>
            <person name="Bhonagiri V."/>
            <person name="Nash W.E."/>
            <person name="Warren W."/>
            <person name="Chinwalla A."/>
            <person name="Mardis E.R."/>
            <person name="Wilson R.K."/>
        </authorList>
    </citation>
    <scope>NUCLEOTIDE SEQUENCE [LARGE SCALE GENOMIC DNA]</scope>
    <source>
        <strain evidence="1">DSM 14469</strain>
    </source>
</reference>
<comment type="caution">
    <text evidence="1">The sequence shown here is derived from an EMBL/GenBank/DDBJ whole genome shotgun (WGS) entry which is preliminary data.</text>
</comment>
<evidence type="ECO:0000313" key="2">
    <source>
        <dbReference type="Proteomes" id="UP000005561"/>
    </source>
</evidence>
<accession>C6LHN1</accession>
<dbReference type="Proteomes" id="UP000005561">
    <property type="component" value="Unassembled WGS sequence"/>
</dbReference>
<evidence type="ECO:0000313" key="1">
    <source>
        <dbReference type="EMBL" id="EET59771.1"/>
    </source>
</evidence>
<keyword evidence="2" id="KW-1185">Reference proteome</keyword>
<dbReference type="AlphaFoldDB" id="C6LHN1"/>
<proteinExistence type="predicted"/>
<gene>
    <name evidence="1" type="ORF">BRYFOR_08143</name>
</gene>
<sequence length="52" mass="6181">MTDKNPHRKMGIFCCYVYDKNVIVEFLDKEWRFEYNSIWICISFAGLREGGG</sequence>
<dbReference type="EMBL" id="ACCL02000015">
    <property type="protein sequence ID" value="EET59771.1"/>
    <property type="molecule type" value="Genomic_DNA"/>
</dbReference>
<name>C6LHN1_9FIRM</name>